<dbReference type="Pfam" id="PF03446">
    <property type="entry name" value="NAD_binding_2"/>
    <property type="match status" value="1"/>
</dbReference>
<feature type="domain" description="3-hydroxyisobutyrate dehydrogenase-like NAD-binding" evidence="5">
    <location>
        <begin position="167"/>
        <end position="287"/>
    </location>
</feature>
<evidence type="ECO:0000256" key="1">
    <source>
        <dbReference type="ARBA" id="ARBA00023002"/>
    </source>
</evidence>
<feature type="active site" evidence="3">
    <location>
        <position position="173"/>
    </location>
</feature>
<dbReference type="Gene3D" id="1.10.1040.10">
    <property type="entry name" value="N-(1-d-carboxylethyl)-l-norvaline Dehydrogenase, domain 2"/>
    <property type="match status" value="1"/>
</dbReference>
<dbReference type="EMBL" id="LDSL01000059">
    <property type="protein sequence ID" value="KTT22286.1"/>
    <property type="molecule type" value="Genomic_DNA"/>
</dbReference>
<dbReference type="AlphaFoldDB" id="A0A147GXY7"/>
<gene>
    <name evidence="6" type="ORF">NS331_09870</name>
</gene>
<keyword evidence="7" id="KW-1185">Reference proteome</keyword>
<evidence type="ECO:0000313" key="7">
    <source>
        <dbReference type="Proteomes" id="UP000072741"/>
    </source>
</evidence>
<dbReference type="InterPro" id="IPR029154">
    <property type="entry name" value="HIBADH-like_NADP-bd"/>
</dbReference>
<name>A0A147GXY7_9BURK</name>
<keyword evidence="1" id="KW-0560">Oxidoreductase</keyword>
<evidence type="ECO:0000259" key="5">
    <source>
        <dbReference type="Pfam" id="PF14833"/>
    </source>
</evidence>
<accession>A0A147GXY7</accession>
<evidence type="ECO:0000256" key="3">
    <source>
        <dbReference type="PIRSR" id="PIRSR000103-1"/>
    </source>
</evidence>
<evidence type="ECO:0000313" key="6">
    <source>
        <dbReference type="EMBL" id="KTT22286.1"/>
    </source>
</evidence>
<proteinExistence type="predicted"/>
<sequence>MRVGVIGLGVMGGPMAGHLARAGHAVAVHDARRGAAEALAAAHAGMRACASAAELAAHSDIVVTMLPNGHVVRDVVFSERTGLLAGWHAGALLLDTSSAEPWLTRETADRLAAHGIAMVDAPVSGAAWGAEAAELVFMVGGSAPDVARVRPLLDAMGRAVFHLGALGAGHTMKCLNNLVTAVTLAATAEGLALGTRAGLDPAAMTDVLNESTGGSWVSRTHIHQRVLNRRFDDPFKLALMRKDMDIALGLAEAQQVAAPLSAAAHGLWQAADQDRGPGASVSELVRWVEAQMGVEIRSGAATDVPVAAAA</sequence>
<evidence type="ECO:0000256" key="2">
    <source>
        <dbReference type="ARBA" id="ARBA00023027"/>
    </source>
</evidence>
<keyword evidence="2" id="KW-0520">NAD</keyword>
<feature type="domain" description="6-phosphogluconate dehydrogenase NADP-binding" evidence="4">
    <location>
        <begin position="2"/>
        <end position="164"/>
    </location>
</feature>
<dbReference type="PIRSF" id="PIRSF000103">
    <property type="entry name" value="HIBADH"/>
    <property type="match status" value="1"/>
</dbReference>
<dbReference type="Gene3D" id="3.40.50.720">
    <property type="entry name" value="NAD(P)-binding Rossmann-like Domain"/>
    <property type="match status" value="1"/>
</dbReference>
<dbReference type="GO" id="GO:0050661">
    <property type="term" value="F:NADP binding"/>
    <property type="evidence" value="ECO:0007669"/>
    <property type="project" value="InterPro"/>
</dbReference>
<dbReference type="GO" id="GO:0016054">
    <property type="term" value="P:organic acid catabolic process"/>
    <property type="evidence" value="ECO:0007669"/>
    <property type="project" value="UniProtKB-ARBA"/>
</dbReference>
<dbReference type="InterPro" id="IPR013328">
    <property type="entry name" value="6PGD_dom2"/>
</dbReference>
<dbReference type="Pfam" id="PF14833">
    <property type="entry name" value="NAD_binding_11"/>
    <property type="match status" value="1"/>
</dbReference>
<dbReference type="SUPFAM" id="SSF48179">
    <property type="entry name" value="6-phosphogluconate dehydrogenase C-terminal domain-like"/>
    <property type="match status" value="1"/>
</dbReference>
<dbReference type="InterPro" id="IPR036291">
    <property type="entry name" value="NAD(P)-bd_dom_sf"/>
</dbReference>
<reference evidence="6 7" key="1">
    <citation type="journal article" date="2016" name="Front. Microbiol.">
        <title>Genomic Resource of Rice Seed Associated Bacteria.</title>
        <authorList>
            <person name="Midha S."/>
            <person name="Bansal K."/>
            <person name="Sharma S."/>
            <person name="Kumar N."/>
            <person name="Patil P.P."/>
            <person name="Chaudhry V."/>
            <person name="Patil P.B."/>
        </authorList>
    </citation>
    <scope>NUCLEOTIDE SEQUENCE [LARGE SCALE GENOMIC DNA]</scope>
    <source>
        <strain evidence="6 7">NS331</strain>
    </source>
</reference>
<dbReference type="PATRIC" id="fig|433924.3.peg.3965"/>
<dbReference type="InterPro" id="IPR006115">
    <property type="entry name" value="6PGDH_NADP-bd"/>
</dbReference>
<dbReference type="InterPro" id="IPR008927">
    <property type="entry name" value="6-PGluconate_DH-like_C_sf"/>
</dbReference>
<dbReference type="SUPFAM" id="SSF51735">
    <property type="entry name" value="NAD(P)-binding Rossmann-fold domains"/>
    <property type="match status" value="1"/>
</dbReference>
<dbReference type="InterPro" id="IPR015815">
    <property type="entry name" value="HIBADH-related"/>
</dbReference>
<dbReference type="PANTHER" id="PTHR22981:SF7">
    <property type="entry name" value="3-HYDROXYISOBUTYRATE DEHYDROGENASE, MITOCHONDRIAL"/>
    <property type="match status" value="1"/>
</dbReference>
<organism evidence="6 7">
    <name type="scientific">Pseudacidovorax intermedius</name>
    <dbReference type="NCBI Taxonomy" id="433924"/>
    <lineage>
        <taxon>Bacteria</taxon>
        <taxon>Pseudomonadati</taxon>
        <taxon>Pseudomonadota</taxon>
        <taxon>Betaproteobacteria</taxon>
        <taxon>Burkholderiales</taxon>
        <taxon>Comamonadaceae</taxon>
        <taxon>Pseudacidovorax</taxon>
    </lineage>
</organism>
<dbReference type="PANTHER" id="PTHR22981">
    <property type="entry name" value="3-HYDROXYISOBUTYRATE DEHYDROGENASE-RELATED"/>
    <property type="match status" value="1"/>
</dbReference>
<comment type="caution">
    <text evidence="6">The sequence shown here is derived from an EMBL/GenBank/DDBJ whole genome shotgun (WGS) entry which is preliminary data.</text>
</comment>
<protein>
    <submittedName>
        <fullName evidence="6">6-phosphogluconate dehydrogenase</fullName>
    </submittedName>
</protein>
<dbReference type="GO" id="GO:0016616">
    <property type="term" value="F:oxidoreductase activity, acting on the CH-OH group of donors, NAD or NADP as acceptor"/>
    <property type="evidence" value="ECO:0007669"/>
    <property type="project" value="TreeGrafter"/>
</dbReference>
<dbReference type="Proteomes" id="UP000072741">
    <property type="component" value="Unassembled WGS sequence"/>
</dbReference>
<evidence type="ECO:0000259" key="4">
    <source>
        <dbReference type="Pfam" id="PF03446"/>
    </source>
</evidence>
<dbReference type="PROSITE" id="PS00895">
    <property type="entry name" value="3_HYDROXYISOBUT_DH"/>
    <property type="match status" value="1"/>
</dbReference>
<dbReference type="InterPro" id="IPR002204">
    <property type="entry name" value="3-OH-isobutyrate_DH-rel_CS"/>
</dbReference>
<dbReference type="GO" id="GO:0051287">
    <property type="term" value="F:NAD binding"/>
    <property type="evidence" value="ECO:0007669"/>
    <property type="project" value="InterPro"/>
</dbReference>